<dbReference type="EMBL" id="VUOB01000048">
    <property type="protein sequence ID" value="KAA2256946.1"/>
    <property type="molecule type" value="Genomic_DNA"/>
</dbReference>
<dbReference type="SUPFAM" id="SSF53822">
    <property type="entry name" value="Periplasmic binding protein-like I"/>
    <property type="match status" value="1"/>
</dbReference>
<proteinExistence type="predicted"/>
<dbReference type="AlphaFoldDB" id="A0A5B2X189"/>
<evidence type="ECO:0000259" key="5">
    <source>
        <dbReference type="PROSITE" id="PS50932"/>
    </source>
</evidence>
<dbReference type="OrthoDB" id="59108at2"/>
<dbReference type="CDD" id="cd01392">
    <property type="entry name" value="HTH_LacI"/>
    <property type="match status" value="1"/>
</dbReference>
<dbReference type="GO" id="GO:0000976">
    <property type="term" value="F:transcription cis-regulatory region binding"/>
    <property type="evidence" value="ECO:0007669"/>
    <property type="project" value="TreeGrafter"/>
</dbReference>
<evidence type="ECO:0000313" key="6">
    <source>
        <dbReference type="EMBL" id="KAA2256946.1"/>
    </source>
</evidence>
<dbReference type="SMART" id="SM00354">
    <property type="entry name" value="HTH_LACI"/>
    <property type="match status" value="1"/>
</dbReference>
<name>A0A5B2X189_9PSEU</name>
<keyword evidence="7" id="KW-1185">Reference proteome</keyword>
<dbReference type="Pfam" id="PF00356">
    <property type="entry name" value="LacI"/>
    <property type="match status" value="1"/>
</dbReference>
<dbReference type="InterPro" id="IPR001761">
    <property type="entry name" value="Peripla_BP/Lac1_sug-bd_dom"/>
</dbReference>
<feature type="domain" description="HTH lacI-type" evidence="5">
    <location>
        <begin position="2"/>
        <end position="56"/>
    </location>
</feature>
<dbReference type="PRINTS" id="PR00036">
    <property type="entry name" value="HTHLACI"/>
</dbReference>
<dbReference type="PROSITE" id="PS00356">
    <property type="entry name" value="HTH_LACI_1"/>
    <property type="match status" value="1"/>
</dbReference>
<dbReference type="Pfam" id="PF00532">
    <property type="entry name" value="Peripla_BP_1"/>
    <property type="match status" value="1"/>
</dbReference>
<keyword evidence="4" id="KW-0804">Transcription</keyword>
<dbReference type="SUPFAM" id="SSF47413">
    <property type="entry name" value="lambda repressor-like DNA-binding domains"/>
    <property type="match status" value="1"/>
</dbReference>
<reference evidence="6 7" key="1">
    <citation type="submission" date="2019-09" db="EMBL/GenBank/DDBJ databases">
        <title>Goodfellowia gen. nov., a new genus of the Pseudonocardineae related to Actinoalloteichus, containing Goodfellowia coeruleoviolacea gen. nov., comb. nov. gen. nov., comb. nov.</title>
        <authorList>
            <person name="Labeda D."/>
        </authorList>
    </citation>
    <scope>NUCLEOTIDE SEQUENCE [LARGE SCALE GENOMIC DNA]</scope>
    <source>
        <strain evidence="6 7">AN110305</strain>
    </source>
</reference>
<keyword evidence="3" id="KW-0238">DNA-binding</keyword>
<gene>
    <name evidence="6" type="ORF">F0L68_25980</name>
</gene>
<evidence type="ECO:0000256" key="2">
    <source>
        <dbReference type="ARBA" id="ARBA00023015"/>
    </source>
</evidence>
<dbReference type="Gene3D" id="3.40.50.2300">
    <property type="match status" value="2"/>
</dbReference>
<organism evidence="6 7">
    <name type="scientific">Solihabitans fulvus</name>
    <dbReference type="NCBI Taxonomy" id="1892852"/>
    <lineage>
        <taxon>Bacteria</taxon>
        <taxon>Bacillati</taxon>
        <taxon>Actinomycetota</taxon>
        <taxon>Actinomycetes</taxon>
        <taxon>Pseudonocardiales</taxon>
        <taxon>Pseudonocardiaceae</taxon>
        <taxon>Solihabitans</taxon>
    </lineage>
</organism>
<keyword evidence="1" id="KW-0678">Repressor</keyword>
<keyword evidence="2" id="KW-0805">Transcription regulation</keyword>
<sequence>MTTMKDVANRAGVSTATVSRVLNGHAAPTEQTRTRVLAAIDELGYRPNALARSLRMHSTKTLGLIVSDLLNPFFAEIARAVEDEARAHGYCVVFGNADESAEQQATYVRTLLDRRVDGLLVCPATDDGGWVAEVTESGVPLVLLDRTVDGSTAPVVRVDGTEALRELAASLVATGHERIGVIAGPANTSTGRERLDAFSAALAELGRRPRPEHVLHGDFRRASGAAAAAALMSLPERPSVLVAMDNLMGLGALEELRGRGLVVPRDVGLAVYDDQPWFPLLDPPITVIAQPTVAMGGAAARSLLALIAGEQPADVRLTARLVSRGSCGEAGLVSERASSPFNTAVRTRPTSVSEEDS</sequence>
<dbReference type="GO" id="GO:0003700">
    <property type="term" value="F:DNA-binding transcription factor activity"/>
    <property type="evidence" value="ECO:0007669"/>
    <property type="project" value="TreeGrafter"/>
</dbReference>
<dbReference type="PROSITE" id="PS50932">
    <property type="entry name" value="HTH_LACI_2"/>
    <property type="match status" value="1"/>
</dbReference>
<evidence type="ECO:0000313" key="7">
    <source>
        <dbReference type="Proteomes" id="UP000323454"/>
    </source>
</evidence>
<evidence type="ECO:0000256" key="4">
    <source>
        <dbReference type="ARBA" id="ARBA00023163"/>
    </source>
</evidence>
<evidence type="ECO:0000256" key="1">
    <source>
        <dbReference type="ARBA" id="ARBA00022491"/>
    </source>
</evidence>
<dbReference type="InterPro" id="IPR010982">
    <property type="entry name" value="Lambda_DNA-bd_dom_sf"/>
</dbReference>
<dbReference type="Proteomes" id="UP000323454">
    <property type="component" value="Unassembled WGS sequence"/>
</dbReference>
<dbReference type="PANTHER" id="PTHR30146:SF148">
    <property type="entry name" value="HTH-TYPE TRANSCRIPTIONAL REPRESSOR PURR-RELATED"/>
    <property type="match status" value="1"/>
</dbReference>
<dbReference type="PANTHER" id="PTHR30146">
    <property type="entry name" value="LACI-RELATED TRANSCRIPTIONAL REPRESSOR"/>
    <property type="match status" value="1"/>
</dbReference>
<reference evidence="6 7" key="2">
    <citation type="submission" date="2019-09" db="EMBL/GenBank/DDBJ databases">
        <authorList>
            <person name="Jin C."/>
        </authorList>
    </citation>
    <scope>NUCLEOTIDE SEQUENCE [LARGE SCALE GENOMIC DNA]</scope>
    <source>
        <strain evidence="6 7">AN110305</strain>
    </source>
</reference>
<accession>A0A5B2X189</accession>
<dbReference type="InterPro" id="IPR028082">
    <property type="entry name" value="Peripla_BP_I"/>
</dbReference>
<dbReference type="InterPro" id="IPR000843">
    <property type="entry name" value="HTH_LacI"/>
</dbReference>
<protein>
    <submittedName>
        <fullName evidence="6">LacI family transcriptional regulator</fullName>
    </submittedName>
</protein>
<evidence type="ECO:0000256" key="3">
    <source>
        <dbReference type="ARBA" id="ARBA00023125"/>
    </source>
</evidence>
<comment type="caution">
    <text evidence="6">The sequence shown here is derived from an EMBL/GenBank/DDBJ whole genome shotgun (WGS) entry which is preliminary data.</text>
</comment>
<dbReference type="Gene3D" id="1.10.260.40">
    <property type="entry name" value="lambda repressor-like DNA-binding domains"/>
    <property type="match status" value="1"/>
</dbReference>